<organism evidence="2 3">
    <name type="scientific">Diploscapter pachys</name>
    <dbReference type="NCBI Taxonomy" id="2018661"/>
    <lineage>
        <taxon>Eukaryota</taxon>
        <taxon>Metazoa</taxon>
        <taxon>Ecdysozoa</taxon>
        <taxon>Nematoda</taxon>
        <taxon>Chromadorea</taxon>
        <taxon>Rhabditida</taxon>
        <taxon>Rhabditina</taxon>
        <taxon>Rhabditomorpha</taxon>
        <taxon>Rhabditoidea</taxon>
        <taxon>Rhabditidae</taxon>
        <taxon>Diploscapter</taxon>
    </lineage>
</organism>
<gene>
    <name evidence="2" type="ORF">WR25_27110</name>
</gene>
<dbReference type="EMBL" id="LIAE01008434">
    <property type="protein sequence ID" value="PAV74055.1"/>
    <property type="molecule type" value="Genomic_DNA"/>
</dbReference>
<feature type="compositionally biased region" description="Basic and acidic residues" evidence="1">
    <location>
        <begin position="78"/>
        <end position="94"/>
    </location>
</feature>
<reference evidence="2 3" key="1">
    <citation type="journal article" date="2017" name="Curr. Biol.">
        <title>Genome architecture and evolution of a unichromosomal asexual nematode.</title>
        <authorList>
            <person name="Fradin H."/>
            <person name="Zegar C."/>
            <person name="Gutwein M."/>
            <person name="Lucas J."/>
            <person name="Kovtun M."/>
            <person name="Corcoran D."/>
            <person name="Baugh L.R."/>
            <person name="Kiontke K."/>
            <person name="Gunsalus K."/>
            <person name="Fitch D.H."/>
            <person name="Piano F."/>
        </authorList>
    </citation>
    <scope>NUCLEOTIDE SEQUENCE [LARGE SCALE GENOMIC DNA]</scope>
    <source>
        <strain evidence="2">PF1309</strain>
    </source>
</reference>
<name>A0A2A2KJE4_9BILA</name>
<dbReference type="STRING" id="2018661.A0A2A2KJE4"/>
<dbReference type="Proteomes" id="UP000218231">
    <property type="component" value="Unassembled WGS sequence"/>
</dbReference>
<dbReference type="AlphaFoldDB" id="A0A2A2KJE4"/>
<sequence length="169" mass="19354">MNCFQAKKGLSDDVKDIQSKALQTGHKLMASFFNESDLKKCLKNCDFCRIPEKASQQANALKTQRQESLYSRSQRQNGEAHEPFGYEPRQKKEEEEYSGFEDGLERMEKEEAVRLKTVVQDEFERRFKSRELANGGARCEAIVRTAIQALDDSFFQTGNQLRSSTTPAI</sequence>
<feature type="region of interest" description="Disordered" evidence="1">
    <location>
        <begin position="58"/>
        <end position="103"/>
    </location>
</feature>
<evidence type="ECO:0008006" key="4">
    <source>
        <dbReference type="Google" id="ProtNLM"/>
    </source>
</evidence>
<comment type="caution">
    <text evidence="2">The sequence shown here is derived from an EMBL/GenBank/DDBJ whole genome shotgun (WGS) entry which is preliminary data.</text>
</comment>
<evidence type="ECO:0000313" key="2">
    <source>
        <dbReference type="EMBL" id="PAV74055.1"/>
    </source>
</evidence>
<evidence type="ECO:0000313" key="3">
    <source>
        <dbReference type="Proteomes" id="UP000218231"/>
    </source>
</evidence>
<feature type="compositionally biased region" description="Polar residues" evidence="1">
    <location>
        <begin position="58"/>
        <end position="77"/>
    </location>
</feature>
<evidence type="ECO:0000256" key="1">
    <source>
        <dbReference type="SAM" id="MobiDB-lite"/>
    </source>
</evidence>
<protein>
    <recommendedName>
        <fullName evidence="4">ATP-dependent DNA helicase RecQ zinc-binding domain-containing protein</fullName>
    </recommendedName>
</protein>
<accession>A0A2A2KJE4</accession>
<proteinExistence type="predicted"/>
<keyword evidence="3" id="KW-1185">Reference proteome</keyword>